<gene>
    <name evidence="1" type="ORF">FEM55_14540</name>
</gene>
<evidence type="ECO:0008006" key="3">
    <source>
        <dbReference type="Google" id="ProtNLM"/>
    </source>
</evidence>
<dbReference type="AlphaFoldDB" id="A0A5R9KAZ9"/>
<dbReference type="InterPro" id="IPR025935">
    <property type="entry name" value="AbiH"/>
</dbReference>
<keyword evidence="2" id="KW-1185">Reference proteome</keyword>
<name>A0A5R9KAZ9_9BACT</name>
<sequence>MNRIVIVGNGFDLGHRLLTGYNHFIDHLKVEFMNLVNDRNYIGVLNHKLFRFEPIERINYDSVNNMYLMIEADKKFTNWNELIRIKEAYYDFQIGYKSMQLIRSSSIVYKNKFLGYVFNQALTDSWGGFEEDYKNVLIAILQDRVKELDENFRIYSVRHLNNDLAQIIDLLYNYLKNINPIEKASPEIVGRLYAPPLLNWKQHNDFNDILGTVPDGKDEDFTKTLKHVLFLSFNYTKTIQNYLIKNLQKDNLEHAIPFDISDENTQSSLRYIHGDLEYGGRSSMIFGYGDELNQLQSDLEMQKDDFLKHMKSVLYTRSPSYREVIDYADADKFDIIIYGHSCSNTDRTLLNTLFEHKNCVSIQPFLHNVNDTSIYFNIYRCFKNKQLMRSRVVDETNTVRDGV</sequence>
<dbReference type="OrthoDB" id="5903604at2"/>
<dbReference type="RefSeq" id="WP_138282085.1">
    <property type="nucleotide sequence ID" value="NZ_BMGE01000003.1"/>
</dbReference>
<accession>A0A5R9KAZ9</accession>
<evidence type="ECO:0000313" key="2">
    <source>
        <dbReference type="Proteomes" id="UP000309788"/>
    </source>
</evidence>
<dbReference type="Pfam" id="PF14253">
    <property type="entry name" value="AbiH"/>
    <property type="match status" value="1"/>
</dbReference>
<proteinExistence type="predicted"/>
<organism evidence="1 2">
    <name type="scientific">Dyadobacter sediminis</name>
    <dbReference type="NCBI Taxonomy" id="1493691"/>
    <lineage>
        <taxon>Bacteria</taxon>
        <taxon>Pseudomonadati</taxon>
        <taxon>Bacteroidota</taxon>
        <taxon>Cytophagia</taxon>
        <taxon>Cytophagales</taxon>
        <taxon>Spirosomataceae</taxon>
        <taxon>Dyadobacter</taxon>
    </lineage>
</organism>
<protein>
    <recommendedName>
        <fullName evidence="3">Bacteriophage abortive infection AbiH</fullName>
    </recommendedName>
</protein>
<reference evidence="1 2" key="1">
    <citation type="submission" date="2019-05" db="EMBL/GenBank/DDBJ databases">
        <authorList>
            <person name="Qu J.-H."/>
        </authorList>
    </citation>
    <scope>NUCLEOTIDE SEQUENCE [LARGE SCALE GENOMIC DNA]</scope>
    <source>
        <strain evidence="1 2">Z12</strain>
    </source>
</reference>
<evidence type="ECO:0000313" key="1">
    <source>
        <dbReference type="EMBL" id="TLU91976.1"/>
    </source>
</evidence>
<dbReference type="Proteomes" id="UP000309788">
    <property type="component" value="Unassembled WGS sequence"/>
</dbReference>
<dbReference type="EMBL" id="VCEI01000025">
    <property type="protein sequence ID" value="TLU91976.1"/>
    <property type="molecule type" value="Genomic_DNA"/>
</dbReference>
<comment type="caution">
    <text evidence="1">The sequence shown here is derived from an EMBL/GenBank/DDBJ whole genome shotgun (WGS) entry which is preliminary data.</text>
</comment>